<accession>A0A5E6WHG9</accession>
<keyword evidence="1" id="KW-0732">Signal</keyword>
<evidence type="ECO:0000313" key="4">
    <source>
        <dbReference type="Proteomes" id="UP000326729"/>
    </source>
</evidence>
<gene>
    <name evidence="3" type="ORF">PS659_04724</name>
</gene>
<feature type="signal peptide" evidence="1">
    <location>
        <begin position="1"/>
        <end position="20"/>
    </location>
</feature>
<proteinExistence type="predicted"/>
<evidence type="ECO:0000259" key="2">
    <source>
        <dbReference type="Pfam" id="PF08239"/>
    </source>
</evidence>
<feature type="domain" description="SH3b" evidence="2">
    <location>
        <begin position="59"/>
        <end position="115"/>
    </location>
</feature>
<organism evidence="3 4">
    <name type="scientific">Pseudomonas fluorescens</name>
    <dbReference type="NCBI Taxonomy" id="294"/>
    <lineage>
        <taxon>Bacteria</taxon>
        <taxon>Pseudomonadati</taxon>
        <taxon>Pseudomonadota</taxon>
        <taxon>Gammaproteobacteria</taxon>
        <taxon>Pseudomonadales</taxon>
        <taxon>Pseudomonadaceae</taxon>
        <taxon>Pseudomonas</taxon>
    </lineage>
</organism>
<protein>
    <recommendedName>
        <fullName evidence="2">SH3b domain-containing protein</fullName>
    </recommendedName>
</protein>
<name>A0A5E6WHG9_PSEFL</name>
<evidence type="ECO:0000313" key="3">
    <source>
        <dbReference type="EMBL" id="VVN27984.1"/>
    </source>
</evidence>
<sequence precursor="true">MRTIGFMAVVVLFGVTCAAAQGVHEEPLQAKEGDTSDYADGFSGGPDYWEVANLSSGETLNVRSEPGVGKQIIGALWIGDRVRNLGCKPLGSSRWCKIEAGLNQKFTGWVNGKYLREAAGPPPT</sequence>
<dbReference type="EMBL" id="CABVGY010000032">
    <property type="protein sequence ID" value="VVN27984.1"/>
    <property type="molecule type" value="Genomic_DNA"/>
</dbReference>
<dbReference type="Pfam" id="PF08239">
    <property type="entry name" value="SH3_3"/>
    <property type="match status" value="1"/>
</dbReference>
<dbReference type="Gene3D" id="2.30.30.40">
    <property type="entry name" value="SH3 Domains"/>
    <property type="match status" value="1"/>
</dbReference>
<dbReference type="RefSeq" id="WP_150718298.1">
    <property type="nucleotide sequence ID" value="NZ_CABVGY010000032.1"/>
</dbReference>
<reference evidence="3 4" key="1">
    <citation type="submission" date="2019-09" db="EMBL/GenBank/DDBJ databases">
        <authorList>
            <person name="Chandra G."/>
            <person name="Truman W A."/>
        </authorList>
    </citation>
    <scope>NUCLEOTIDE SEQUENCE [LARGE SCALE GENOMIC DNA]</scope>
    <source>
        <strain evidence="3">PS659</strain>
    </source>
</reference>
<feature type="chain" id="PRO_5022823419" description="SH3b domain-containing protein" evidence="1">
    <location>
        <begin position="21"/>
        <end position="124"/>
    </location>
</feature>
<dbReference type="InterPro" id="IPR003646">
    <property type="entry name" value="SH3-like_bac-type"/>
</dbReference>
<dbReference type="AlphaFoldDB" id="A0A5E6WHG9"/>
<evidence type="ECO:0000256" key="1">
    <source>
        <dbReference type="SAM" id="SignalP"/>
    </source>
</evidence>
<dbReference type="Proteomes" id="UP000326729">
    <property type="component" value="Unassembled WGS sequence"/>
</dbReference>
<dbReference type="OrthoDB" id="5489750at2"/>